<reference evidence="1" key="1">
    <citation type="submission" date="2021-01" db="EMBL/GenBank/DDBJ databases">
        <title>Microvirga sp.</title>
        <authorList>
            <person name="Kim M.K."/>
        </authorList>
    </citation>
    <scope>NUCLEOTIDE SEQUENCE</scope>
    <source>
        <strain evidence="1">5420S-16</strain>
    </source>
</reference>
<evidence type="ECO:0000313" key="2">
    <source>
        <dbReference type="Proteomes" id="UP000605848"/>
    </source>
</evidence>
<comment type="caution">
    <text evidence="1">The sequence shown here is derived from an EMBL/GenBank/DDBJ whole genome shotgun (WGS) entry which is preliminary data.</text>
</comment>
<organism evidence="1 2">
    <name type="scientific">Microvirga aerilata</name>
    <dbReference type="NCBI Taxonomy" id="670292"/>
    <lineage>
        <taxon>Bacteria</taxon>
        <taxon>Pseudomonadati</taxon>
        <taxon>Pseudomonadota</taxon>
        <taxon>Alphaproteobacteria</taxon>
        <taxon>Hyphomicrobiales</taxon>
        <taxon>Methylobacteriaceae</taxon>
        <taxon>Microvirga</taxon>
    </lineage>
</organism>
<evidence type="ECO:0000313" key="1">
    <source>
        <dbReference type="EMBL" id="MBL0408252.1"/>
    </source>
</evidence>
<protein>
    <recommendedName>
        <fullName evidence="3">Calcium-binding protein</fullName>
    </recommendedName>
</protein>
<dbReference type="EMBL" id="JAEQMY010000172">
    <property type="protein sequence ID" value="MBL0408252.1"/>
    <property type="molecule type" value="Genomic_DNA"/>
</dbReference>
<feature type="non-terminal residue" evidence="1">
    <location>
        <position position="1"/>
    </location>
</feature>
<evidence type="ECO:0008006" key="3">
    <source>
        <dbReference type="Google" id="ProtNLM"/>
    </source>
</evidence>
<gene>
    <name evidence="1" type="ORF">JKG68_30695</name>
</gene>
<dbReference type="InterPro" id="IPR011049">
    <property type="entry name" value="Serralysin-like_metalloprot_C"/>
</dbReference>
<dbReference type="AlphaFoldDB" id="A0A936ZJB8"/>
<keyword evidence="2" id="KW-1185">Reference proteome</keyword>
<dbReference type="SUPFAM" id="SSF51120">
    <property type="entry name" value="beta-Roll"/>
    <property type="match status" value="1"/>
</dbReference>
<dbReference type="Proteomes" id="UP000605848">
    <property type="component" value="Unassembled WGS sequence"/>
</dbReference>
<name>A0A936ZJB8_9HYPH</name>
<sequence length="61" mass="6389">TGRDTITDFADGQDRIELRGVTLGSLSIAQVGSDTVIQSGSDILVLEGVARSVISDSDFFS</sequence>
<accession>A0A936ZJB8</accession>
<dbReference type="RefSeq" id="WP_202066065.1">
    <property type="nucleotide sequence ID" value="NZ_JAEQMY010000172.1"/>
</dbReference>
<proteinExistence type="predicted"/>